<dbReference type="Pfam" id="PF00810">
    <property type="entry name" value="ER_lumen_recept"/>
    <property type="match status" value="1"/>
</dbReference>
<dbReference type="Proteomes" id="UP001412067">
    <property type="component" value="Unassembled WGS sequence"/>
</dbReference>
<evidence type="ECO:0000256" key="10">
    <source>
        <dbReference type="ARBA" id="ARBA00023170"/>
    </source>
</evidence>
<feature type="transmembrane region" description="Helical" evidence="11">
    <location>
        <begin position="46"/>
        <end position="65"/>
    </location>
</feature>
<evidence type="ECO:0000256" key="3">
    <source>
        <dbReference type="ARBA" id="ARBA00022448"/>
    </source>
</evidence>
<evidence type="ECO:0000256" key="5">
    <source>
        <dbReference type="ARBA" id="ARBA00022824"/>
    </source>
</evidence>
<keyword evidence="9 11" id="KW-0472">Membrane</keyword>
<proteinExistence type="inferred from homology"/>
<evidence type="ECO:0000256" key="1">
    <source>
        <dbReference type="ARBA" id="ARBA00004477"/>
    </source>
</evidence>
<evidence type="ECO:0000256" key="11">
    <source>
        <dbReference type="SAM" id="Phobius"/>
    </source>
</evidence>
<feature type="transmembrane region" description="Helical" evidence="11">
    <location>
        <begin position="231"/>
        <end position="252"/>
    </location>
</feature>
<accession>A0ABR2N2W8</accession>
<gene>
    <name evidence="12" type="primary">ERD2</name>
    <name evidence="12" type="ORF">KSP40_PGU006098</name>
</gene>
<keyword evidence="6" id="KW-0931">ER-Golgi transport</keyword>
<dbReference type="EMBL" id="JBBWWR010000001">
    <property type="protein sequence ID" value="KAK8970681.1"/>
    <property type="molecule type" value="Genomic_DNA"/>
</dbReference>
<evidence type="ECO:0000313" key="13">
    <source>
        <dbReference type="Proteomes" id="UP001412067"/>
    </source>
</evidence>
<evidence type="ECO:0000256" key="4">
    <source>
        <dbReference type="ARBA" id="ARBA00022692"/>
    </source>
</evidence>
<comment type="caution">
    <text evidence="12">The sequence shown here is derived from an EMBL/GenBank/DDBJ whole genome shotgun (WGS) entry which is preliminary data.</text>
</comment>
<organism evidence="12 13">
    <name type="scientific">Platanthera guangdongensis</name>
    <dbReference type="NCBI Taxonomy" id="2320717"/>
    <lineage>
        <taxon>Eukaryota</taxon>
        <taxon>Viridiplantae</taxon>
        <taxon>Streptophyta</taxon>
        <taxon>Embryophyta</taxon>
        <taxon>Tracheophyta</taxon>
        <taxon>Spermatophyta</taxon>
        <taxon>Magnoliopsida</taxon>
        <taxon>Liliopsida</taxon>
        <taxon>Asparagales</taxon>
        <taxon>Orchidaceae</taxon>
        <taxon>Orchidoideae</taxon>
        <taxon>Orchideae</taxon>
        <taxon>Orchidinae</taxon>
        <taxon>Platanthera</taxon>
    </lineage>
</organism>
<keyword evidence="8 11" id="KW-1133">Transmembrane helix</keyword>
<sequence length="269" mass="30003">MDAASGAWAETPGRQTLRKTAAIGAAAAVAALLLLCVFIIDSGYIFILSEVFHATGISVLIYKLTKDRSCAGLSLKSQELTALFLSLRFYFNYRMYFDMHGVLDIATLITTLWVIFMIRVILKSSYMEDEDSFPLKYLVMACALLALLAHPKSSDNLVNRLMFAFGCNLETVAIMPQLRLMHNTKIVESLAAYYVFSLGVTRFLNTAHWIIQVVSSRGTILFGLVYGIWPAVVFISEIVQTLMLGDFCYYYIKSIAEGHSVLRLPSDSV</sequence>
<dbReference type="PANTHER" id="PTHR10585">
    <property type="entry name" value="ER LUMEN PROTEIN RETAINING RECEPTOR"/>
    <property type="match status" value="1"/>
</dbReference>
<evidence type="ECO:0000313" key="12">
    <source>
        <dbReference type="EMBL" id="KAK8970681.1"/>
    </source>
</evidence>
<evidence type="ECO:0000256" key="6">
    <source>
        <dbReference type="ARBA" id="ARBA00022892"/>
    </source>
</evidence>
<evidence type="ECO:0000256" key="9">
    <source>
        <dbReference type="ARBA" id="ARBA00023136"/>
    </source>
</evidence>
<reference evidence="12 13" key="1">
    <citation type="journal article" date="2022" name="Nat. Plants">
        <title>Genomes of leafy and leafless Platanthera orchids illuminate the evolution of mycoheterotrophy.</title>
        <authorList>
            <person name="Li M.H."/>
            <person name="Liu K.W."/>
            <person name="Li Z."/>
            <person name="Lu H.C."/>
            <person name="Ye Q.L."/>
            <person name="Zhang D."/>
            <person name="Wang J.Y."/>
            <person name="Li Y.F."/>
            <person name="Zhong Z.M."/>
            <person name="Liu X."/>
            <person name="Yu X."/>
            <person name="Liu D.K."/>
            <person name="Tu X.D."/>
            <person name="Liu B."/>
            <person name="Hao Y."/>
            <person name="Liao X.Y."/>
            <person name="Jiang Y.T."/>
            <person name="Sun W.H."/>
            <person name="Chen J."/>
            <person name="Chen Y.Q."/>
            <person name="Ai Y."/>
            <person name="Zhai J.W."/>
            <person name="Wu S.S."/>
            <person name="Zhou Z."/>
            <person name="Hsiao Y.Y."/>
            <person name="Wu W.L."/>
            <person name="Chen Y.Y."/>
            <person name="Lin Y.F."/>
            <person name="Hsu J.L."/>
            <person name="Li C.Y."/>
            <person name="Wang Z.W."/>
            <person name="Zhao X."/>
            <person name="Zhong W.Y."/>
            <person name="Ma X.K."/>
            <person name="Ma L."/>
            <person name="Huang J."/>
            <person name="Chen G.Z."/>
            <person name="Huang M.Z."/>
            <person name="Huang L."/>
            <person name="Peng D.H."/>
            <person name="Luo Y.B."/>
            <person name="Zou S.Q."/>
            <person name="Chen S.P."/>
            <person name="Lan S."/>
            <person name="Tsai W.C."/>
            <person name="Van de Peer Y."/>
            <person name="Liu Z.J."/>
        </authorList>
    </citation>
    <scope>NUCLEOTIDE SEQUENCE [LARGE SCALE GENOMIC DNA]</scope>
    <source>
        <strain evidence="12">Lor288</strain>
    </source>
</reference>
<feature type="transmembrane region" description="Helical" evidence="11">
    <location>
        <begin position="190"/>
        <end position="211"/>
    </location>
</feature>
<keyword evidence="13" id="KW-1185">Reference proteome</keyword>
<keyword evidence="5" id="KW-0256">Endoplasmic reticulum</keyword>
<dbReference type="PRINTS" id="PR00660">
    <property type="entry name" value="ERLUMENR"/>
</dbReference>
<evidence type="ECO:0000256" key="7">
    <source>
        <dbReference type="ARBA" id="ARBA00022927"/>
    </source>
</evidence>
<feature type="transmembrane region" description="Helical" evidence="11">
    <location>
        <begin position="134"/>
        <end position="151"/>
    </location>
</feature>
<keyword evidence="4 11" id="KW-0812">Transmembrane</keyword>
<protein>
    <submittedName>
        <fullName evidence="12">ER lumen protein retaining receptor</fullName>
    </submittedName>
</protein>
<name>A0ABR2N2W8_9ASPA</name>
<feature type="transmembrane region" description="Helical" evidence="11">
    <location>
        <begin position="157"/>
        <end position="178"/>
    </location>
</feature>
<feature type="transmembrane region" description="Helical" evidence="11">
    <location>
        <begin position="21"/>
        <end position="40"/>
    </location>
</feature>
<evidence type="ECO:0000256" key="8">
    <source>
        <dbReference type="ARBA" id="ARBA00022989"/>
    </source>
</evidence>
<comment type="subcellular location">
    <subcellularLocation>
        <location evidence="1">Endoplasmic reticulum membrane</location>
        <topology evidence="1">Multi-pass membrane protein</topology>
    </subcellularLocation>
</comment>
<keyword evidence="7" id="KW-0653">Protein transport</keyword>
<feature type="transmembrane region" description="Helical" evidence="11">
    <location>
        <begin position="102"/>
        <end position="122"/>
    </location>
</feature>
<evidence type="ECO:0000256" key="2">
    <source>
        <dbReference type="ARBA" id="ARBA00010120"/>
    </source>
</evidence>
<keyword evidence="10 12" id="KW-0675">Receptor</keyword>
<comment type="similarity">
    <text evidence="2">Belongs to the ERD2 family.</text>
</comment>
<dbReference type="InterPro" id="IPR000133">
    <property type="entry name" value="ER_ret_rcpt"/>
</dbReference>
<keyword evidence="3" id="KW-0813">Transport</keyword>